<keyword evidence="3" id="KW-1003">Cell membrane</keyword>
<accession>A0A368N0A3</accession>
<dbReference type="RefSeq" id="WP_114339949.1">
    <property type="nucleotide sequence ID" value="NZ_QPID01000015.1"/>
</dbReference>
<evidence type="ECO:0000256" key="6">
    <source>
        <dbReference type="ARBA" id="ARBA00022989"/>
    </source>
</evidence>
<organism evidence="10 11">
    <name type="scientific">Corallincola holothuriorum</name>
    <dbReference type="NCBI Taxonomy" id="2282215"/>
    <lineage>
        <taxon>Bacteria</taxon>
        <taxon>Pseudomonadati</taxon>
        <taxon>Pseudomonadota</taxon>
        <taxon>Gammaproteobacteria</taxon>
        <taxon>Alteromonadales</taxon>
        <taxon>Psychromonadaceae</taxon>
        <taxon>Corallincola</taxon>
    </lineage>
</organism>
<feature type="transmembrane region" description="Helical" evidence="9">
    <location>
        <begin position="99"/>
        <end position="120"/>
    </location>
</feature>
<comment type="subcellular location">
    <subcellularLocation>
        <location evidence="1">Cell inner membrane</location>
        <topology evidence="1">Multi-pass membrane protein</topology>
    </subcellularLocation>
</comment>
<feature type="compositionally biased region" description="Low complexity" evidence="8">
    <location>
        <begin position="11"/>
        <end position="21"/>
    </location>
</feature>
<dbReference type="NCBIfam" id="TIGR01620">
    <property type="entry name" value="hyp_HI0043"/>
    <property type="match status" value="1"/>
</dbReference>
<dbReference type="OrthoDB" id="958025at2"/>
<evidence type="ECO:0000313" key="10">
    <source>
        <dbReference type="EMBL" id="RCU43666.1"/>
    </source>
</evidence>
<feature type="transmembrane region" description="Helical" evidence="9">
    <location>
        <begin position="211"/>
        <end position="230"/>
    </location>
</feature>
<reference evidence="10 11" key="1">
    <citation type="submission" date="2018-07" db="EMBL/GenBank/DDBJ databases">
        <title>Corallincola holothuriorum sp. nov., a new facultative anaerobe isolated from sea cucumber Apostichopus japonicus.</title>
        <authorList>
            <person name="Xia H."/>
        </authorList>
    </citation>
    <scope>NUCLEOTIDE SEQUENCE [LARGE SCALE GENOMIC DNA]</scope>
    <source>
        <strain evidence="10 11">C4</strain>
    </source>
</reference>
<evidence type="ECO:0000256" key="3">
    <source>
        <dbReference type="ARBA" id="ARBA00022475"/>
    </source>
</evidence>
<dbReference type="GO" id="GO:0005886">
    <property type="term" value="C:plasma membrane"/>
    <property type="evidence" value="ECO:0007669"/>
    <property type="project" value="UniProtKB-SubCell"/>
</dbReference>
<keyword evidence="11" id="KW-1185">Reference proteome</keyword>
<evidence type="ECO:0000256" key="7">
    <source>
        <dbReference type="ARBA" id="ARBA00023136"/>
    </source>
</evidence>
<comment type="caution">
    <text evidence="10">The sequence shown here is derived from an EMBL/GenBank/DDBJ whole genome shotgun (WGS) entry which is preliminary data.</text>
</comment>
<keyword evidence="5 9" id="KW-0812">Transmembrane</keyword>
<dbReference type="PANTHER" id="PTHR39342:SF1">
    <property type="entry name" value="UPF0283 MEMBRANE PROTEIN YCJF"/>
    <property type="match status" value="1"/>
</dbReference>
<protein>
    <submittedName>
        <fullName evidence="10">TIGR01620 family protein</fullName>
    </submittedName>
</protein>
<sequence length="343" mass="37924">MSKARKKSNYQQQQLFESEQQGAPLTLEKAVVLDDLDNWQEDESFGEDALQEEQQAQSTFGARKHPLLWLTLALVSVISVIEAIQFFDQKWHQTPAIALLYGGVFLLVGSWAVGAVFNAWRRSAQLSRVNKRRAVAEAIKEGEVSDDIMLFCQRMLPAKLDESVNEAVERWKANVEAHHSDQEALALFERDVVAVLDDRAKRVVARWSSEAAILIAISPLAAIDMLLIAWRNVRMIDEIADVYGIELGVFSRWMLVKAVILNVIYAGVSETLSDVGLQALGADMTGKLSGRVAQGMGAGLLTARLGVKTVQLCRPVIFTEVPPLRVRSVAGEIFAAIKKRAIG</sequence>
<dbReference type="InterPro" id="IPR006507">
    <property type="entry name" value="UPF0283"/>
</dbReference>
<evidence type="ECO:0000256" key="1">
    <source>
        <dbReference type="ARBA" id="ARBA00004429"/>
    </source>
</evidence>
<dbReference type="InterPro" id="IPR021147">
    <property type="entry name" value="DUF697"/>
</dbReference>
<proteinExistence type="inferred from homology"/>
<gene>
    <name evidence="10" type="ORF">DU002_18555</name>
</gene>
<evidence type="ECO:0000256" key="8">
    <source>
        <dbReference type="SAM" id="MobiDB-lite"/>
    </source>
</evidence>
<keyword evidence="6 9" id="KW-1133">Transmembrane helix</keyword>
<evidence type="ECO:0000256" key="9">
    <source>
        <dbReference type="SAM" id="Phobius"/>
    </source>
</evidence>
<evidence type="ECO:0000313" key="11">
    <source>
        <dbReference type="Proteomes" id="UP000252558"/>
    </source>
</evidence>
<feature type="transmembrane region" description="Helical" evidence="9">
    <location>
        <begin position="67"/>
        <end position="87"/>
    </location>
</feature>
<evidence type="ECO:0000256" key="4">
    <source>
        <dbReference type="ARBA" id="ARBA00022519"/>
    </source>
</evidence>
<keyword evidence="7 9" id="KW-0472">Membrane</keyword>
<name>A0A368N0A3_9GAMM</name>
<dbReference type="Pfam" id="PF05128">
    <property type="entry name" value="DUF697"/>
    <property type="match status" value="1"/>
</dbReference>
<comment type="similarity">
    <text evidence="2">Belongs to the UPF0283 family.</text>
</comment>
<feature type="region of interest" description="Disordered" evidence="8">
    <location>
        <begin position="1"/>
        <end position="21"/>
    </location>
</feature>
<keyword evidence="4" id="KW-0997">Cell inner membrane</keyword>
<dbReference type="PANTHER" id="PTHR39342">
    <property type="entry name" value="UPF0283 MEMBRANE PROTEIN YCJF"/>
    <property type="match status" value="1"/>
</dbReference>
<dbReference type="Proteomes" id="UP000252558">
    <property type="component" value="Unassembled WGS sequence"/>
</dbReference>
<evidence type="ECO:0000256" key="5">
    <source>
        <dbReference type="ARBA" id="ARBA00022692"/>
    </source>
</evidence>
<dbReference type="EMBL" id="QPID01000015">
    <property type="protein sequence ID" value="RCU43666.1"/>
    <property type="molecule type" value="Genomic_DNA"/>
</dbReference>
<evidence type="ECO:0000256" key="2">
    <source>
        <dbReference type="ARBA" id="ARBA00008255"/>
    </source>
</evidence>
<dbReference type="AlphaFoldDB" id="A0A368N0A3"/>